<dbReference type="RefSeq" id="WP_076978882.1">
    <property type="nucleotide sequence ID" value="NZ_CP019124.1"/>
</dbReference>
<dbReference type="GO" id="GO:0015914">
    <property type="term" value="P:phospholipid transport"/>
    <property type="evidence" value="ECO:0007669"/>
    <property type="project" value="InterPro"/>
</dbReference>
<protein>
    <submittedName>
        <fullName evidence="1">Outer membrane lipid asymmetry maintenance protein MlaD</fullName>
    </submittedName>
</protein>
<dbReference type="OrthoDB" id="7164001at2"/>
<dbReference type="Pfam" id="PF02470">
    <property type="entry name" value="MlaD"/>
    <property type="match status" value="1"/>
</dbReference>
<dbReference type="NCBIfam" id="TIGR04430">
    <property type="entry name" value="OM_asym_MlaD"/>
    <property type="match status" value="1"/>
</dbReference>
<dbReference type="InterPro" id="IPR052336">
    <property type="entry name" value="MlaD_Phospholipid_Transporter"/>
</dbReference>
<accession>A0A2M9DFN9</accession>
<evidence type="ECO:0000313" key="1">
    <source>
        <dbReference type="EMBL" id="APX88859.1"/>
    </source>
</evidence>
<dbReference type="AlphaFoldDB" id="A0A1U7DG31"/>
<dbReference type="STRING" id="1267768.BV394_03210"/>
<sequence length="149" mass="15088">MAENTTEVIVGGVVLAAAAGFLIHLASAAGISREAGSYELTASFRSVEGVTPGTDVRLGGVKVGTVTALDLNPKTFRADARFTVREGIDLPDDTSAVIASEGLLGGNFLELVPGGSPFNLEPGAEVENTQGAVSLITLLLKFVSGSGGQ</sequence>
<organism evidence="1 2">
    <name type="scientific">Brevirhabdus pacifica</name>
    <dbReference type="NCBI Taxonomy" id="1267768"/>
    <lineage>
        <taxon>Bacteria</taxon>
        <taxon>Pseudomonadati</taxon>
        <taxon>Pseudomonadota</taxon>
        <taxon>Alphaproteobacteria</taxon>
        <taxon>Rhodobacterales</taxon>
        <taxon>Paracoccaceae</taxon>
        <taxon>Brevirhabdus</taxon>
    </lineage>
</organism>
<proteinExistence type="predicted"/>
<reference evidence="1 2" key="1">
    <citation type="submission" date="2017-01" db="EMBL/GenBank/DDBJ databases">
        <title>Genomic analysis of Xuhuaishuia manganoxidans DY6-4.</title>
        <authorList>
            <person name="Wang X."/>
        </authorList>
    </citation>
    <scope>NUCLEOTIDE SEQUENCE [LARGE SCALE GENOMIC DNA]</scope>
    <source>
        <strain evidence="1 2">DY6-4</strain>
    </source>
</reference>
<dbReference type="InterPro" id="IPR030970">
    <property type="entry name" value="ABC_MlaD"/>
</dbReference>
<accession>A0A1U7DG31</accession>
<evidence type="ECO:0000313" key="2">
    <source>
        <dbReference type="Proteomes" id="UP000187266"/>
    </source>
</evidence>
<dbReference type="Proteomes" id="UP000187266">
    <property type="component" value="Chromosome"/>
</dbReference>
<dbReference type="InterPro" id="IPR003399">
    <property type="entry name" value="Mce/MlaD"/>
</dbReference>
<dbReference type="PANTHER" id="PTHR33371:SF4">
    <property type="entry name" value="INTERMEMBRANE PHOSPHOLIPID TRANSPORT SYSTEM BINDING PROTEIN MLAD"/>
    <property type="match status" value="1"/>
</dbReference>
<keyword evidence="2" id="KW-1185">Reference proteome</keyword>
<name>A0A1U7DG31_9RHOB</name>
<dbReference type="PANTHER" id="PTHR33371">
    <property type="entry name" value="INTERMEMBRANE PHOSPHOLIPID TRANSPORT SYSTEM BINDING PROTEIN MLAD-RELATED"/>
    <property type="match status" value="1"/>
</dbReference>
<dbReference type="EMBL" id="CP019124">
    <property type="protein sequence ID" value="APX88859.1"/>
    <property type="molecule type" value="Genomic_DNA"/>
</dbReference>
<gene>
    <name evidence="1" type="ORF">BV394_03210</name>
</gene>